<evidence type="ECO:0008006" key="3">
    <source>
        <dbReference type="Google" id="ProtNLM"/>
    </source>
</evidence>
<reference evidence="1 2" key="1">
    <citation type="submission" date="2024-04" db="EMBL/GenBank/DDBJ databases">
        <authorList>
            <person name="Cremers G."/>
        </authorList>
    </citation>
    <scope>NUCLEOTIDE SEQUENCE [LARGE SCALE GENOMIC DNA]</scope>
    <source>
        <strain evidence="1">MeCH1-AG</strain>
        <plasmid evidence="1 2">2</plasmid>
    </source>
</reference>
<geneLocation type="plasmid" evidence="1 2">
    <name>2</name>
</geneLocation>
<evidence type="ECO:0000313" key="2">
    <source>
        <dbReference type="Proteomes" id="UP001497493"/>
    </source>
</evidence>
<evidence type="ECO:0000313" key="1">
    <source>
        <dbReference type="EMBL" id="CAL1242120.1"/>
    </source>
</evidence>
<protein>
    <recommendedName>
        <fullName evidence="3">DUF433 domain-containing protein</fullName>
    </recommendedName>
</protein>
<dbReference type="EMBL" id="OZ026885">
    <property type="protein sequence ID" value="CAL1242120.1"/>
    <property type="molecule type" value="Genomic_DNA"/>
</dbReference>
<dbReference type="Proteomes" id="UP001497493">
    <property type="component" value="Plasmid 2"/>
</dbReference>
<sequence length="62" mass="7025">MVCWRGKRGWDEMNHLNRITVNPLQYGGRPCIRGMWIRVKDILGFARCGCAEGRDPAGLPVP</sequence>
<organism evidence="1 2">
    <name type="scientific">Candidatus Methylocalor cossyra</name>
    <dbReference type="NCBI Taxonomy" id="3108543"/>
    <lineage>
        <taxon>Bacteria</taxon>
        <taxon>Pseudomonadati</taxon>
        <taxon>Pseudomonadota</taxon>
        <taxon>Gammaproteobacteria</taxon>
        <taxon>Methylococcales</taxon>
        <taxon>Methylococcaceae</taxon>
        <taxon>Candidatus Methylocalor</taxon>
    </lineage>
</organism>
<dbReference type="InterPro" id="IPR009057">
    <property type="entry name" value="Homeodomain-like_sf"/>
</dbReference>
<keyword evidence="2" id="KW-1185">Reference proteome</keyword>
<dbReference type="SUPFAM" id="SSF46689">
    <property type="entry name" value="Homeodomain-like"/>
    <property type="match status" value="1"/>
</dbReference>
<name>A0ABM9NN61_9GAMM</name>
<accession>A0ABM9NN61</accession>
<dbReference type="InterPro" id="IPR007367">
    <property type="entry name" value="DUF433"/>
</dbReference>
<proteinExistence type="predicted"/>
<gene>
    <name evidence="1" type="ORF">MECH1_V1_P0188</name>
</gene>
<dbReference type="Pfam" id="PF04255">
    <property type="entry name" value="DUF433"/>
    <property type="match status" value="1"/>
</dbReference>
<keyword evidence="1" id="KW-0614">Plasmid</keyword>